<feature type="non-terminal residue" evidence="1">
    <location>
        <position position="1"/>
    </location>
</feature>
<dbReference type="EMBL" id="BART01008301">
    <property type="protein sequence ID" value="GAG53612.1"/>
    <property type="molecule type" value="Genomic_DNA"/>
</dbReference>
<dbReference type="Pfam" id="PF26151">
    <property type="entry name" value="AcrIF11_ADP_ribosyl"/>
    <property type="match status" value="1"/>
</dbReference>
<feature type="non-terminal residue" evidence="1">
    <location>
        <position position="417"/>
    </location>
</feature>
<dbReference type="InterPro" id="IPR058829">
    <property type="entry name" value="AcrIF11-like"/>
</dbReference>
<gene>
    <name evidence="1" type="ORF">S01H4_18711</name>
</gene>
<proteinExistence type="predicted"/>
<protein>
    <submittedName>
        <fullName evidence="1">Uncharacterized protein</fullName>
    </submittedName>
</protein>
<organism evidence="1">
    <name type="scientific">marine sediment metagenome</name>
    <dbReference type="NCBI Taxonomy" id="412755"/>
    <lineage>
        <taxon>unclassified sequences</taxon>
        <taxon>metagenomes</taxon>
        <taxon>ecological metagenomes</taxon>
    </lineage>
</organism>
<sequence length="417" mass="46070">ELSGGPDMGMERFAEIIHESSALDGENFADIDWKMQALKGVLANRLGFTSVGMIDEYGESVLALPGSRVIAINDKPLPKPSSPPGKGGREDLLFSTISESDAKKPLSIKQRTFLERHYPEKLEAFEKEFKRKNGWSIPKESMDGLKDSVIMGENPSAPEGFNMPHEGKGMQVFDLLQFKIQDRLNSLKKVQKTIEKQTATEIPDNTDAYQTEELYHGKVGRRVGEFDVDHLDPLADSIHESGLDLEDVESFLYARHAPEANKRLQDINPKREDNEALSGMSNEEAGVVMAKYAGNKAMLDIVSQVDAITKKTRQVLVDEGLATPEEIAAWESAYKYYVPLKREGKALVAGMPKKGTGMDIKGAESKKRMTGSAELKAVNILANIVAQHEAAIIRAEKAKVGRAMLTLAETNPSKELW</sequence>
<accession>X0Z5D8</accession>
<name>X0Z5D8_9ZZZZ</name>
<evidence type="ECO:0000313" key="1">
    <source>
        <dbReference type="EMBL" id="GAG53612.1"/>
    </source>
</evidence>
<comment type="caution">
    <text evidence="1">The sequence shown here is derived from an EMBL/GenBank/DDBJ whole genome shotgun (WGS) entry which is preliminary data.</text>
</comment>
<reference evidence="1" key="1">
    <citation type="journal article" date="2014" name="Front. Microbiol.">
        <title>High frequency of phylogenetically diverse reductive dehalogenase-homologous genes in deep subseafloor sedimentary metagenomes.</title>
        <authorList>
            <person name="Kawai M."/>
            <person name="Futagami T."/>
            <person name="Toyoda A."/>
            <person name="Takaki Y."/>
            <person name="Nishi S."/>
            <person name="Hori S."/>
            <person name="Arai W."/>
            <person name="Tsubouchi T."/>
            <person name="Morono Y."/>
            <person name="Uchiyama I."/>
            <person name="Ito T."/>
            <person name="Fujiyama A."/>
            <person name="Inagaki F."/>
            <person name="Takami H."/>
        </authorList>
    </citation>
    <scope>NUCLEOTIDE SEQUENCE</scope>
    <source>
        <strain evidence="1">Expedition CK06-06</strain>
    </source>
</reference>
<dbReference type="AlphaFoldDB" id="X0Z5D8"/>